<keyword evidence="2 10" id="KW-0813">Transport</keyword>
<accession>A0A1U7JG02</accession>
<dbReference type="SUPFAM" id="SSF56935">
    <property type="entry name" value="Porins"/>
    <property type="match status" value="1"/>
</dbReference>
<dbReference type="InterPro" id="IPR003684">
    <property type="entry name" value="Porin_alphabac"/>
</dbReference>
<evidence type="ECO:0000256" key="3">
    <source>
        <dbReference type="ARBA" id="ARBA00022452"/>
    </source>
</evidence>
<evidence type="ECO:0000256" key="1">
    <source>
        <dbReference type="ARBA" id="ARBA00009521"/>
    </source>
</evidence>
<comment type="function">
    <text evidence="10">Forms passive diffusion pores that allow small molecular weight hydrophilic materials across the outer membrane.</text>
</comment>
<reference evidence="11 12" key="1">
    <citation type="submission" date="2016-03" db="EMBL/GenBank/DDBJ databases">
        <title>Genome sequence of Nesiotobacter sp. nov., a moderately halophilic alphaproteobacterium isolated from the Yellow Sea, China.</title>
        <authorList>
            <person name="Zhang G."/>
            <person name="Zhang R."/>
        </authorList>
    </citation>
    <scope>NUCLEOTIDE SEQUENCE [LARGE SCALE GENOMIC DNA]</scope>
    <source>
        <strain evidence="11 12">WB1-6</strain>
    </source>
</reference>
<evidence type="ECO:0000256" key="6">
    <source>
        <dbReference type="ARBA" id="ARBA00023065"/>
    </source>
</evidence>
<comment type="subcellular location">
    <subcellularLocation>
        <location evidence="10">Cell outer membrane</location>
        <topology evidence="10">Multi-pass membrane protein</topology>
    </subcellularLocation>
</comment>
<evidence type="ECO:0000256" key="5">
    <source>
        <dbReference type="ARBA" id="ARBA00022729"/>
    </source>
</evidence>
<keyword evidence="5" id="KW-0732">Signal</keyword>
<evidence type="ECO:0000256" key="9">
    <source>
        <dbReference type="ARBA" id="ARBA00023237"/>
    </source>
</evidence>
<keyword evidence="6 10" id="KW-0406">Ion transport</keyword>
<proteinExistence type="inferred from homology"/>
<dbReference type="EMBL" id="LVVZ01000019">
    <property type="protein sequence ID" value="OKL43686.1"/>
    <property type="molecule type" value="Genomic_DNA"/>
</dbReference>
<evidence type="ECO:0000313" key="12">
    <source>
        <dbReference type="Proteomes" id="UP000185783"/>
    </source>
</evidence>
<dbReference type="STRING" id="197461.A3843_13800"/>
<evidence type="ECO:0000256" key="4">
    <source>
        <dbReference type="ARBA" id="ARBA00022692"/>
    </source>
</evidence>
<gene>
    <name evidence="11" type="ORF">A3843_13800</name>
</gene>
<dbReference type="GO" id="GO:0006811">
    <property type="term" value="P:monoatomic ion transport"/>
    <property type="evidence" value="ECO:0007669"/>
    <property type="project" value="UniProtKB-KW"/>
</dbReference>
<dbReference type="Proteomes" id="UP000185783">
    <property type="component" value="Unassembled WGS sequence"/>
</dbReference>
<evidence type="ECO:0000256" key="2">
    <source>
        <dbReference type="ARBA" id="ARBA00022448"/>
    </source>
</evidence>
<comment type="domain">
    <text evidence="10">Consists of 16-stranded beta-barrel sheets, with large surface-exposed loops, that form a transmembrane pore at the center of each barrel. The pore is partially ocluded by a peptide loop that folds into the pore lumen.</text>
</comment>
<dbReference type="GO" id="GO:0009279">
    <property type="term" value="C:cell outer membrane"/>
    <property type="evidence" value="ECO:0007669"/>
    <property type="project" value="UniProtKB-SubCell"/>
</dbReference>
<dbReference type="Pfam" id="PF02530">
    <property type="entry name" value="Porin_2"/>
    <property type="match status" value="1"/>
</dbReference>
<evidence type="ECO:0000313" key="11">
    <source>
        <dbReference type="EMBL" id="OKL43686.1"/>
    </source>
</evidence>
<dbReference type="AlphaFoldDB" id="A0A1U7JG02"/>
<evidence type="ECO:0000256" key="8">
    <source>
        <dbReference type="ARBA" id="ARBA00023136"/>
    </source>
</evidence>
<organism evidence="11 12">
    <name type="scientific">Pseudovibrio exalbescens</name>
    <dbReference type="NCBI Taxonomy" id="197461"/>
    <lineage>
        <taxon>Bacteria</taxon>
        <taxon>Pseudomonadati</taxon>
        <taxon>Pseudomonadota</taxon>
        <taxon>Alphaproteobacteria</taxon>
        <taxon>Hyphomicrobiales</taxon>
        <taxon>Stappiaceae</taxon>
        <taxon>Pseudovibrio</taxon>
    </lineage>
</organism>
<comment type="caution">
    <text evidence="11">The sequence shown here is derived from an EMBL/GenBank/DDBJ whole genome shotgun (WGS) entry which is preliminary data.</text>
</comment>
<keyword evidence="9 10" id="KW-0998">Cell outer membrane</keyword>
<protein>
    <recommendedName>
        <fullName evidence="10">Porin</fullName>
    </recommendedName>
</protein>
<keyword evidence="3 10" id="KW-1134">Transmembrane beta strand</keyword>
<name>A0A1U7JG02_9HYPH</name>
<keyword evidence="12" id="KW-1185">Reference proteome</keyword>
<keyword evidence="8 10" id="KW-0472">Membrane</keyword>
<sequence length="391" mass="41010">MLATAGAAVATSASAADLPVVAEPVDYVQVCDAYGAGFFKIPGKDTCLKIGGRIRTQIVSDNLNDNDDTTKYEDYSAYARGYLYLTSMTDTEIGLIRTVTEFNGTWDQKAGSSVGVDDVYLQISGNTADILIGRESSIFDGFTGAVDMGIIDRNLSDKSTLQVTLMKSFGNGVSAALSVEDSSYRAGDKNSANFVGMLGISQGWGSFEVAGALHNPIDNGAFGIPGGAGVAGKAENDYGYAVRGTATFNLDMIAPGDAFVFQAAYADSAASYLNANADDFGFVDVNGKKAGAAFLDMLGAKGYALGAGFSHYWTPEIATSIDGSYASLTSDFLGSDIDWDRWAVDASIGWYPVSGMVVALEAGFANSDLEVDGDSVDFDEAKVGARVQYTF</sequence>
<comment type="similarity">
    <text evidence="1 10">Belongs to the alphaproteobacteria porin family.</text>
</comment>
<evidence type="ECO:0000256" key="7">
    <source>
        <dbReference type="ARBA" id="ARBA00023114"/>
    </source>
</evidence>
<evidence type="ECO:0000256" key="10">
    <source>
        <dbReference type="RuleBase" id="RU364005"/>
    </source>
</evidence>
<dbReference type="GO" id="GO:0015288">
    <property type="term" value="F:porin activity"/>
    <property type="evidence" value="ECO:0007669"/>
    <property type="project" value="UniProtKB-KW"/>
</dbReference>
<keyword evidence="4 10" id="KW-0812">Transmembrane</keyword>
<keyword evidence="7 10" id="KW-0626">Porin</keyword>
<dbReference type="GO" id="GO:0046930">
    <property type="term" value="C:pore complex"/>
    <property type="evidence" value="ECO:0007669"/>
    <property type="project" value="UniProtKB-KW"/>
</dbReference>